<dbReference type="EC" id="3.1.3.2" evidence="3"/>
<dbReference type="EMBL" id="JAIFTH010001972">
    <property type="protein sequence ID" value="KAG9508435.1"/>
    <property type="molecule type" value="Genomic_DNA"/>
</dbReference>
<dbReference type="InterPro" id="IPR050645">
    <property type="entry name" value="Histidine_acid_phosphatase"/>
</dbReference>
<accession>A0ABQ7S4U7</accession>
<keyword evidence="6" id="KW-1015">Disulfide bond</keyword>
<dbReference type="InterPro" id="IPR033379">
    <property type="entry name" value="Acid_Pase_AS"/>
</dbReference>
<evidence type="ECO:0000256" key="6">
    <source>
        <dbReference type="ARBA" id="ARBA00023157"/>
    </source>
</evidence>
<dbReference type="Proteomes" id="UP000825002">
    <property type="component" value="Unassembled WGS sequence"/>
</dbReference>
<dbReference type="Pfam" id="PF00328">
    <property type="entry name" value="His_Phos_2"/>
    <property type="match status" value="1"/>
</dbReference>
<comment type="similarity">
    <text evidence="2">Belongs to the histidine acid phosphatase family.</text>
</comment>
<keyword evidence="4" id="KW-0732">Signal</keyword>
<sequence>MIANMSINRTTVMKQHNLYHIIMMISVIMMVMFIHSSDCLASPNLALNNHIHDTIMDSELDDISTEETNSPNYNPELNTGSIDDSVITNEPKLAFVIFRHGDRSPYNFPKDDSFAAEADTIWPNGPGLLTNQGKRRAYQLGKYLAQRYSHLLADSSPRKVVARASNVDRCIATTLTVLAGAMKPQKQWVWADENTQPQLSAWQPVAVHDRGDMLNVDAPCPRSIQQSEAVMDYARYGAEFERQHSYLPVPPARIKQLLIASSGFRFKSLFDYYDADSNLSIENATATQSAQAEPHSTQLLNQLPSWYTEEAAESLAQLASSANLRYVHTIQLKRFNTGLLIDDIVQRISTWIQTNGNYTSSDAQIARVFFYGTHDTNVEAIMESLGAWRAKRDKTPGFVSSILIEVYRKSDRDDHEIKLFYNNRFPIDSSDWQTAARNDNLYEQRQMAVCLQSITVAPSSHLSKPIYSATRRCTLPALATGTRHIRLTRDQWQAECN</sequence>
<evidence type="ECO:0000256" key="2">
    <source>
        <dbReference type="ARBA" id="ARBA00005375"/>
    </source>
</evidence>
<evidence type="ECO:0000256" key="4">
    <source>
        <dbReference type="ARBA" id="ARBA00022729"/>
    </source>
</evidence>
<dbReference type="CDD" id="cd07061">
    <property type="entry name" value="HP_HAP_like"/>
    <property type="match status" value="1"/>
</dbReference>
<evidence type="ECO:0000313" key="10">
    <source>
        <dbReference type="Proteomes" id="UP000825002"/>
    </source>
</evidence>
<reference evidence="9 10" key="1">
    <citation type="submission" date="2020-10" db="EMBL/GenBank/DDBJ databases">
        <authorList>
            <person name="Klimov P.B."/>
            <person name="Dyachkov S.M."/>
            <person name="Chetverikov P.E."/>
        </authorList>
    </citation>
    <scope>NUCLEOTIDE SEQUENCE [LARGE SCALE GENOMIC DNA]</scope>
    <source>
        <strain evidence="9">BMOC 18-1129-001#AD2665</strain>
        <tissue evidence="9">Entire mites</tissue>
    </source>
</reference>
<keyword evidence="5" id="KW-0378">Hydrolase</keyword>
<dbReference type="InterPro" id="IPR029033">
    <property type="entry name" value="His_PPase_superfam"/>
</dbReference>
<dbReference type="PANTHER" id="PTHR11567">
    <property type="entry name" value="ACID PHOSPHATASE-RELATED"/>
    <property type="match status" value="1"/>
</dbReference>
<evidence type="ECO:0000256" key="1">
    <source>
        <dbReference type="ARBA" id="ARBA00000032"/>
    </source>
</evidence>
<keyword evidence="8" id="KW-1133">Transmembrane helix</keyword>
<evidence type="ECO:0000256" key="3">
    <source>
        <dbReference type="ARBA" id="ARBA00012646"/>
    </source>
</evidence>
<gene>
    <name evidence="9" type="primary">ACPP</name>
    <name evidence="9" type="ORF">GZH46_03070</name>
</gene>
<proteinExistence type="inferred from homology"/>
<evidence type="ECO:0000256" key="7">
    <source>
        <dbReference type="ARBA" id="ARBA00023180"/>
    </source>
</evidence>
<dbReference type="PROSITE" id="PS00778">
    <property type="entry name" value="HIS_ACID_PHOSPHAT_2"/>
    <property type="match status" value="1"/>
</dbReference>
<feature type="transmembrane region" description="Helical" evidence="8">
    <location>
        <begin position="18"/>
        <end position="35"/>
    </location>
</feature>
<evidence type="ECO:0000256" key="8">
    <source>
        <dbReference type="SAM" id="Phobius"/>
    </source>
</evidence>
<protein>
    <recommendedName>
        <fullName evidence="3">acid phosphatase</fullName>
        <ecNumber evidence="3">3.1.3.2</ecNumber>
    </recommendedName>
</protein>
<evidence type="ECO:0000313" key="9">
    <source>
        <dbReference type="EMBL" id="KAG9508435.1"/>
    </source>
</evidence>
<keyword evidence="10" id="KW-1185">Reference proteome</keyword>
<comment type="catalytic activity">
    <reaction evidence="1">
        <text>a phosphate monoester + H2O = an alcohol + phosphate</text>
        <dbReference type="Rhea" id="RHEA:15017"/>
        <dbReference type="ChEBI" id="CHEBI:15377"/>
        <dbReference type="ChEBI" id="CHEBI:30879"/>
        <dbReference type="ChEBI" id="CHEBI:43474"/>
        <dbReference type="ChEBI" id="CHEBI:67140"/>
        <dbReference type="EC" id="3.1.3.2"/>
    </reaction>
</comment>
<dbReference type="InterPro" id="IPR000560">
    <property type="entry name" value="His_Pase_clade-2"/>
</dbReference>
<feature type="non-terminal residue" evidence="9">
    <location>
        <position position="497"/>
    </location>
</feature>
<dbReference type="PANTHER" id="PTHR11567:SF211">
    <property type="entry name" value="PROSTATIC ACID PHOSPHATASE"/>
    <property type="match status" value="1"/>
</dbReference>
<keyword evidence="8" id="KW-0812">Transmembrane</keyword>
<name>A0ABQ7S4U7_9ACAR</name>
<keyword evidence="8" id="KW-0472">Membrane</keyword>
<dbReference type="Gene3D" id="3.40.50.1240">
    <property type="entry name" value="Phosphoglycerate mutase-like"/>
    <property type="match status" value="1"/>
</dbReference>
<organism evidence="9 10">
    <name type="scientific">Fragariocoptes setiger</name>
    <dbReference type="NCBI Taxonomy" id="1670756"/>
    <lineage>
        <taxon>Eukaryota</taxon>
        <taxon>Metazoa</taxon>
        <taxon>Ecdysozoa</taxon>
        <taxon>Arthropoda</taxon>
        <taxon>Chelicerata</taxon>
        <taxon>Arachnida</taxon>
        <taxon>Acari</taxon>
        <taxon>Acariformes</taxon>
        <taxon>Trombidiformes</taxon>
        <taxon>Prostigmata</taxon>
        <taxon>Eupodina</taxon>
        <taxon>Eriophyoidea</taxon>
        <taxon>Phytoptidae</taxon>
        <taxon>Fragariocoptes</taxon>
    </lineage>
</organism>
<dbReference type="SUPFAM" id="SSF53254">
    <property type="entry name" value="Phosphoglycerate mutase-like"/>
    <property type="match status" value="1"/>
</dbReference>
<comment type="caution">
    <text evidence="9">The sequence shown here is derived from an EMBL/GenBank/DDBJ whole genome shotgun (WGS) entry which is preliminary data.</text>
</comment>
<evidence type="ECO:0000256" key="5">
    <source>
        <dbReference type="ARBA" id="ARBA00022801"/>
    </source>
</evidence>
<keyword evidence="7" id="KW-0325">Glycoprotein</keyword>